<accession>A0AAW0FZH6</accession>
<protein>
    <submittedName>
        <fullName evidence="2">Uncharacterized protein</fullName>
    </submittedName>
</protein>
<dbReference type="EMBL" id="JASBNA010000030">
    <property type="protein sequence ID" value="KAK7683574.1"/>
    <property type="molecule type" value="Genomic_DNA"/>
</dbReference>
<sequence length="143" mass="15601">MPPVLFDAPFPGVGVDTPIYAYARRAALANQSLYIGRPFEYHTITPSVGLLFLTLVTIMASVRGSEDPDQTSIKTIPLDTSETDARTNITSDTNDLSDSHRALEDNPLHHRTVDVGFFDPSGVAELRRSMSRASAGQRGRVGR</sequence>
<feature type="region of interest" description="Disordered" evidence="1">
    <location>
        <begin position="64"/>
        <end position="100"/>
    </location>
</feature>
<keyword evidence="3" id="KW-1185">Reference proteome</keyword>
<dbReference type="AlphaFoldDB" id="A0AAW0FZH6"/>
<organism evidence="2 3">
    <name type="scientific">Cerrena zonata</name>
    <dbReference type="NCBI Taxonomy" id="2478898"/>
    <lineage>
        <taxon>Eukaryota</taxon>
        <taxon>Fungi</taxon>
        <taxon>Dikarya</taxon>
        <taxon>Basidiomycota</taxon>
        <taxon>Agaricomycotina</taxon>
        <taxon>Agaricomycetes</taxon>
        <taxon>Polyporales</taxon>
        <taxon>Cerrenaceae</taxon>
        <taxon>Cerrena</taxon>
    </lineage>
</organism>
<evidence type="ECO:0000256" key="1">
    <source>
        <dbReference type="SAM" id="MobiDB-lite"/>
    </source>
</evidence>
<dbReference type="Proteomes" id="UP001385951">
    <property type="component" value="Unassembled WGS sequence"/>
</dbReference>
<evidence type="ECO:0000313" key="2">
    <source>
        <dbReference type="EMBL" id="KAK7683574.1"/>
    </source>
</evidence>
<reference evidence="2 3" key="1">
    <citation type="submission" date="2022-09" db="EMBL/GenBank/DDBJ databases">
        <authorList>
            <person name="Palmer J.M."/>
        </authorList>
    </citation>
    <scope>NUCLEOTIDE SEQUENCE [LARGE SCALE GENOMIC DNA]</scope>
    <source>
        <strain evidence="2 3">DSM 7382</strain>
    </source>
</reference>
<feature type="compositionally biased region" description="Polar residues" evidence="1">
    <location>
        <begin position="70"/>
        <end position="96"/>
    </location>
</feature>
<proteinExistence type="predicted"/>
<evidence type="ECO:0000313" key="3">
    <source>
        <dbReference type="Proteomes" id="UP001385951"/>
    </source>
</evidence>
<name>A0AAW0FZH6_9APHY</name>
<gene>
    <name evidence="2" type="ORF">QCA50_013412</name>
</gene>
<comment type="caution">
    <text evidence="2">The sequence shown here is derived from an EMBL/GenBank/DDBJ whole genome shotgun (WGS) entry which is preliminary data.</text>
</comment>